<organism evidence="1 2">
    <name type="scientific">Eumeta variegata</name>
    <name type="common">Bagworm moth</name>
    <name type="synonym">Eumeta japonica</name>
    <dbReference type="NCBI Taxonomy" id="151549"/>
    <lineage>
        <taxon>Eukaryota</taxon>
        <taxon>Metazoa</taxon>
        <taxon>Ecdysozoa</taxon>
        <taxon>Arthropoda</taxon>
        <taxon>Hexapoda</taxon>
        <taxon>Insecta</taxon>
        <taxon>Pterygota</taxon>
        <taxon>Neoptera</taxon>
        <taxon>Endopterygota</taxon>
        <taxon>Lepidoptera</taxon>
        <taxon>Glossata</taxon>
        <taxon>Ditrysia</taxon>
        <taxon>Tineoidea</taxon>
        <taxon>Psychidae</taxon>
        <taxon>Oiketicinae</taxon>
        <taxon>Eumeta</taxon>
    </lineage>
</organism>
<evidence type="ECO:0000313" key="2">
    <source>
        <dbReference type="Proteomes" id="UP000299102"/>
    </source>
</evidence>
<name>A0A4C1XKP6_EUMVA</name>
<dbReference type="Proteomes" id="UP000299102">
    <property type="component" value="Unassembled WGS sequence"/>
</dbReference>
<reference evidence="1 2" key="1">
    <citation type="journal article" date="2019" name="Commun. Biol.">
        <title>The bagworm genome reveals a unique fibroin gene that provides high tensile strength.</title>
        <authorList>
            <person name="Kono N."/>
            <person name="Nakamura H."/>
            <person name="Ohtoshi R."/>
            <person name="Tomita M."/>
            <person name="Numata K."/>
            <person name="Arakawa K."/>
        </authorList>
    </citation>
    <scope>NUCLEOTIDE SEQUENCE [LARGE SCALE GENOMIC DNA]</scope>
</reference>
<dbReference type="EMBL" id="BGZK01000898">
    <property type="protein sequence ID" value="GBP64476.1"/>
    <property type="molecule type" value="Genomic_DNA"/>
</dbReference>
<gene>
    <name evidence="1" type="ORF">EVAR_46240_1</name>
</gene>
<comment type="caution">
    <text evidence="1">The sequence shown here is derived from an EMBL/GenBank/DDBJ whole genome shotgun (WGS) entry which is preliminary data.</text>
</comment>
<evidence type="ECO:0000313" key="1">
    <source>
        <dbReference type="EMBL" id="GBP64476.1"/>
    </source>
</evidence>
<proteinExistence type="predicted"/>
<sequence length="103" mass="11617">MVMIIYSEGGTIIKFTGRSVGEVELFFNLKVVLGRKHTHRYCISSKNLWVEVNEFQTITDNLTRWTLDAISQQKVILRLNDFGIKPSTPVQCAVGLLTTVVTS</sequence>
<protein>
    <submittedName>
        <fullName evidence="1">Uncharacterized protein</fullName>
    </submittedName>
</protein>
<dbReference type="AlphaFoldDB" id="A0A4C1XKP6"/>
<accession>A0A4C1XKP6</accession>
<keyword evidence="2" id="KW-1185">Reference proteome</keyword>